<gene>
    <name evidence="2" type="ORF">RM590_10560</name>
</gene>
<dbReference type="EMBL" id="JAVREL010000005">
    <property type="protein sequence ID" value="MDT0343055.1"/>
    <property type="molecule type" value="Genomic_DNA"/>
</dbReference>
<dbReference type="RefSeq" id="WP_311704199.1">
    <property type="nucleotide sequence ID" value="NZ_JAVREL010000005.1"/>
</dbReference>
<comment type="caution">
    <text evidence="2">The sequence shown here is derived from an EMBL/GenBank/DDBJ whole genome shotgun (WGS) entry which is preliminary data.</text>
</comment>
<feature type="compositionally biased region" description="Low complexity" evidence="1">
    <location>
        <begin position="8"/>
        <end position="25"/>
    </location>
</feature>
<dbReference type="Proteomes" id="UP001183246">
    <property type="component" value="Unassembled WGS sequence"/>
</dbReference>
<evidence type="ECO:0000313" key="2">
    <source>
        <dbReference type="EMBL" id="MDT0343055.1"/>
    </source>
</evidence>
<sequence>MSTPPHSAVADPRATATDTTETTPETGITAHLLQQAEQLAAAVREHLGERQA</sequence>
<protein>
    <submittedName>
        <fullName evidence="2">Uncharacterized protein</fullName>
    </submittedName>
</protein>
<feature type="region of interest" description="Disordered" evidence="1">
    <location>
        <begin position="1"/>
        <end position="25"/>
    </location>
</feature>
<keyword evidence="3" id="KW-1185">Reference proteome</keyword>
<accession>A0ABU2MN63</accession>
<evidence type="ECO:0000256" key="1">
    <source>
        <dbReference type="SAM" id="MobiDB-lite"/>
    </source>
</evidence>
<reference evidence="3" key="1">
    <citation type="submission" date="2023-07" db="EMBL/GenBank/DDBJ databases">
        <title>30 novel species of actinomycetes from the DSMZ collection.</title>
        <authorList>
            <person name="Nouioui I."/>
        </authorList>
    </citation>
    <scope>NUCLEOTIDE SEQUENCE [LARGE SCALE GENOMIC DNA]</scope>
    <source>
        <strain evidence="3">DSM 44938</strain>
    </source>
</reference>
<name>A0ABU2MN63_9ACTN</name>
<proteinExistence type="predicted"/>
<evidence type="ECO:0000313" key="3">
    <source>
        <dbReference type="Proteomes" id="UP001183246"/>
    </source>
</evidence>
<organism evidence="2 3">
    <name type="scientific">Streptomyces litchfieldiae</name>
    <dbReference type="NCBI Taxonomy" id="3075543"/>
    <lineage>
        <taxon>Bacteria</taxon>
        <taxon>Bacillati</taxon>
        <taxon>Actinomycetota</taxon>
        <taxon>Actinomycetes</taxon>
        <taxon>Kitasatosporales</taxon>
        <taxon>Streptomycetaceae</taxon>
        <taxon>Streptomyces</taxon>
    </lineage>
</organism>